<dbReference type="AlphaFoldDB" id="A0A1X7PS82"/>
<dbReference type="Proteomes" id="UP000193083">
    <property type="component" value="Unassembled WGS sequence"/>
</dbReference>
<evidence type="ECO:0000256" key="4">
    <source>
        <dbReference type="ARBA" id="ARBA00023014"/>
    </source>
</evidence>
<keyword evidence="2" id="KW-0479">Metal-binding</keyword>
<dbReference type="RefSeq" id="WP_176247640.1">
    <property type="nucleotide sequence ID" value="NZ_FXBL01000004.1"/>
</dbReference>
<dbReference type="GO" id="GO:0046872">
    <property type="term" value="F:metal ion binding"/>
    <property type="evidence" value="ECO:0007669"/>
    <property type="project" value="UniProtKB-KW"/>
</dbReference>
<gene>
    <name evidence="5" type="ORF">SAMN02982922_5168</name>
</gene>
<evidence type="ECO:0000313" key="5">
    <source>
        <dbReference type="EMBL" id="SMH54753.1"/>
    </source>
</evidence>
<keyword evidence="4" id="KW-0411">Iron-sulfur</keyword>
<evidence type="ECO:0000313" key="6">
    <source>
        <dbReference type="Proteomes" id="UP000193083"/>
    </source>
</evidence>
<dbReference type="PANTHER" id="PTHR30548">
    <property type="entry name" value="2-HYDROXYGLUTARYL-COA DEHYDRATASE, D-COMPONENT-RELATED"/>
    <property type="match status" value="1"/>
</dbReference>
<dbReference type="EMBL" id="FXBL01000004">
    <property type="protein sequence ID" value="SMH54753.1"/>
    <property type="molecule type" value="Genomic_DNA"/>
</dbReference>
<evidence type="ECO:0000256" key="1">
    <source>
        <dbReference type="ARBA" id="ARBA00005806"/>
    </source>
</evidence>
<keyword evidence="3" id="KW-0408">Iron</keyword>
<comment type="similarity">
    <text evidence="1">Belongs to the FldB/FldC dehydratase alpha/beta subunit family.</text>
</comment>
<reference evidence="5 6" key="1">
    <citation type="submission" date="2017-04" db="EMBL/GenBank/DDBJ databases">
        <authorList>
            <person name="Afonso C.L."/>
            <person name="Miller P.J."/>
            <person name="Scott M.A."/>
            <person name="Spackman E."/>
            <person name="Goraichik I."/>
            <person name="Dimitrov K.M."/>
            <person name="Suarez D.L."/>
            <person name="Swayne D.E."/>
        </authorList>
    </citation>
    <scope>NUCLEOTIDE SEQUENCE [LARGE SCALE GENOMIC DNA]</scope>
    <source>
        <strain evidence="5 6">B5P</strain>
    </source>
</reference>
<dbReference type="Gene3D" id="3.40.50.11900">
    <property type="match status" value="1"/>
</dbReference>
<dbReference type="GO" id="GO:0051536">
    <property type="term" value="F:iron-sulfur cluster binding"/>
    <property type="evidence" value="ECO:0007669"/>
    <property type="project" value="UniProtKB-KW"/>
</dbReference>
<evidence type="ECO:0000256" key="2">
    <source>
        <dbReference type="ARBA" id="ARBA00022723"/>
    </source>
</evidence>
<organism evidence="5 6">
    <name type="scientific">Mesorhizobium australicum</name>
    <dbReference type="NCBI Taxonomy" id="536018"/>
    <lineage>
        <taxon>Bacteria</taxon>
        <taxon>Pseudomonadati</taxon>
        <taxon>Pseudomonadota</taxon>
        <taxon>Alphaproteobacteria</taxon>
        <taxon>Hyphomicrobiales</taxon>
        <taxon>Phyllobacteriaceae</taxon>
        <taxon>Mesorhizobium</taxon>
    </lineage>
</organism>
<proteinExistence type="inferred from homology"/>
<dbReference type="Pfam" id="PF06050">
    <property type="entry name" value="HGD-D"/>
    <property type="match status" value="1"/>
</dbReference>
<name>A0A1X7PS82_9HYPH</name>
<keyword evidence="6" id="KW-1185">Reference proteome</keyword>
<dbReference type="PANTHER" id="PTHR30548:SF4">
    <property type="entry name" value="SUBUNIT OF OXYGEN-SENSITIVE 2-HYDROXYISOCAPROYL-COA DEHYDRATASE"/>
    <property type="match status" value="1"/>
</dbReference>
<dbReference type="InterPro" id="IPR010327">
    <property type="entry name" value="FldB/FldC_alpha/beta"/>
</dbReference>
<evidence type="ECO:0000256" key="3">
    <source>
        <dbReference type="ARBA" id="ARBA00023004"/>
    </source>
</evidence>
<sequence>MNIAVRSPFEEKKANKLQSTRIAGKLVNDYWEMVWRAKEEGKLVCWYEGSAINPFLEAADICWVHGEAYSAMLAARHQEGTAQRVAEERGYMRELCSYARTHLGCAVSNQRLRGDNAGAAPDEDDLTWKLPPPDMIISAYAYCSTGQQWDEMTSRVFGKKIPIFNVSLPWIWGSKPDAGYLRGQEWEETSTYVERQLFDMVKFIEERTGKPYPWDRLYSLMADIRRASELRLEAMELCTAQPAPASFFDWVVSIAPINNLPVPGVKQYFETVLAEVKQRVKDGEGAVPDEKYRLFFDGIMNWNKVGWLANKFARWDAAVVAGRYTHMAFWQEPGLIDPNAPVRGMAQNYLICPNNHAAPILIELIMGLCKKFKVDGMVIHASRTCRAFTNPQFMIAEAAQKRLGIPSSMFEGDVTDESFYKDELLNSRVEAMLEAIESRRMAAA</sequence>
<protein>
    <submittedName>
        <fullName evidence="5">2-hydroxyglutaryl-CoA dehydratase, D-component</fullName>
    </submittedName>
</protein>
<accession>A0A1X7PS82</accession>